<evidence type="ECO:0000256" key="1">
    <source>
        <dbReference type="ARBA" id="ARBA00001964"/>
    </source>
</evidence>
<evidence type="ECO:0000256" key="6">
    <source>
        <dbReference type="ARBA" id="ARBA00048893"/>
    </source>
</evidence>
<dbReference type="PANTHER" id="PTHR47514:SF1">
    <property type="entry name" value="TRANSKETOLASE N-TERMINAL SECTION-RELATED"/>
    <property type="match status" value="1"/>
</dbReference>
<dbReference type="eggNOG" id="arCOG01053">
    <property type="taxonomic scope" value="Archaea"/>
</dbReference>
<proteinExistence type="inferred from homology"/>
<dbReference type="SUPFAM" id="SSF52518">
    <property type="entry name" value="Thiamin diphosphate-binding fold (THDP-binding)"/>
    <property type="match status" value="1"/>
</dbReference>
<evidence type="ECO:0000256" key="5">
    <source>
        <dbReference type="ARBA" id="ARBA00023052"/>
    </source>
</evidence>
<evidence type="ECO:0000259" key="8">
    <source>
        <dbReference type="Pfam" id="PF00456"/>
    </source>
</evidence>
<comment type="similarity">
    <text evidence="2">Belongs to the transketolase family.</text>
</comment>
<evidence type="ECO:0000256" key="4">
    <source>
        <dbReference type="ARBA" id="ARBA00012691"/>
    </source>
</evidence>
<reference evidence="9 10" key="1">
    <citation type="journal article" date="2011" name="Stand. Genomic Sci.">
        <title>Complete genome sequence of the hyperthermophilic chemolithoautotroph Pyrolobus fumarii type strain (1A).</title>
        <authorList>
            <person name="Anderson I."/>
            <person name="Goker M."/>
            <person name="Nolan M."/>
            <person name="Lucas S."/>
            <person name="Hammon N."/>
            <person name="Deshpande S."/>
            <person name="Cheng J.F."/>
            <person name="Tapia R."/>
            <person name="Han C."/>
            <person name="Goodwin L."/>
            <person name="Pitluck S."/>
            <person name="Huntemann M."/>
            <person name="Liolios K."/>
            <person name="Ivanova N."/>
            <person name="Pagani I."/>
            <person name="Mavromatis K."/>
            <person name="Ovchinikova G."/>
            <person name="Pati A."/>
            <person name="Chen A."/>
            <person name="Palaniappan K."/>
            <person name="Land M."/>
            <person name="Hauser L."/>
            <person name="Brambilla E.M."/>
            <person name="Huber H."/>
            <person name="Yasawong M."/>
            <person name="Rohde M."/>
            <person name="Spring S."/>
            <person name="Abt B."/>
            <person name="Sikorski J."/>
            <person name="Wirth R."/>
            <person name="Detter J.C."/>
            <person name="Woyke T."/>
            <person name="Bristow J."/>
            <person name="Eisen J.A."/>
            <person name="Markowitz V."/>
            <person name="Hugenholtz P."/>
            <person name="Kyrpides N.C."/>
            <person name="Klenk H.P."/>
            <person name="Lapidus A."/>
        </authorList>
    </citation>
    <scope>NUCLEOTIDE SEQUENCE [LARGE SCALE GENOMIC DNA]</scope>
    <source>
        <strain evidence="10">DSM 11204 / 1A</strain>
    </source>
</reference>
<feature type="region of interest" description="Disordered" evidence="7">
    <location>
        <begin position="1"/>
        <end position="32"/>
    </location>
</feature>
<organism evidence="9 10">
    <name type="scientific">Pyrolobus fumarii (strain DSM 11204 / 1A)</name>
    <dbReference type="NCBI Taxonomy" id="694429"/>
    <lineage>
        <taxon>Archaea</taxon>
        <taxon>Thermoproteota</taxon>
        <taxon>Thermoprotei</taxon>
        <taxon>Desulfurococcales</taxon>
        <taxon>Pyrodictiaceae</taxon>
        <taxon>Pyrolobus</taxon>
    </lineage>
</organism>
<dbReference type="InParanoid" id="G0EHA4"/>
<dbReference type="HOGENOM" id="CLU_009227_4_1_2"/>
<dbReference type="AlphaFoldDB" id="G0EHA4"/>
<protein>
    <recommendedName>
        <fullName evidence="4">2-oxoacid oxidoreductase (ferredoxin)</fullName>
        <ecNumber evidence="4">1.2.7.11</ecNumber>
    </recommendedName>
</protein>
<comment type="catalytic activity">
    <reaction evidence="6">
        <text>a 2-oxocarboxylate + 2 oxidized [2Fe-2S]-[ferredoxin] + CoA = an acyl-CoA + 2 reduced [2Fe-2S]-[ferredoxin] + CO2 + H(+)</text>
        <dbReference type="Rhea" id="RHEA:42316"/>
        <dbReference type="Rhea" id="RHEA-COMP:10000"/>
        <dbReference type="Rhea" id="RHEA-COMP:10001"/>
        <dbReference type="ChEBI" id="CHEBI:15378"/>
        <dbReference type="ChEBI" id="CHEBI:16526"/>
        <dbReference type="ChEBI" id="CHEBI:33737"/>
        <dbReference type="ChEBI" id="CHEBI:33738"/>
        <dbReference type="ChEBI" id="CHEBI:35179"/>
        <dbReference type="ChEBI" id="CHEBI:57287"/>
        <dbReference type="ChEBI" id="CHEBI:58342"/>
        <dbReference type="EC" id="1.2.7.11"/>
    </reaction>
</comment>
<feature type="domain" description="Transketolase N-terminal" evidence="8">
    <location>
        <begin position="50"/>
        <end position="284"/>
    </location>
</feature>
<dbReference type="GO" id="GO:0018491">
    <property type="term" value="F:2-oxobutyrate synthase activity"/>
    <property type="evidence" value="ECO:0007669"/>
    <property type="project" value="UniProtKB-ARBA"/>
</dbReference>
<evidence type="ECO:0000313" key="10">
    <source>
        <dbReference type="Proteomes" id="UP000001037"/>
    </source>
</evidence>
<comment type="subunit">
    <text evidence="3">Heterodimer composed of an alpha and a beta subunit.</text>
</comment>
<sequence length="295" mass="31693">MSRRLDARLQESGGESNTLSGGEAHPPPTTRAEEMKISELRDIALRIRRRILRMAAVDKSVHAGASLSVTDILVALYFGIGVRLEGPKPTHRDWVILSKGHAVPALYAILTELGLLEEAELDKIRTIDGLEGHPDFTTPGVDVSTGSLGQGLSIGAGIAYAMRLDGTEGKYNVFVILGDGELDEGQVWEAATTAAHLRLRSLVAIVDVNGFQLDGPTDKIKSKGSIAARWSSIGWHVVEADGHSFKSLLSALEEAIAYPGPAVVLAYTRRGRGLGILEKTGGQHVNPEYAKQFIE</sequence>
<dbReference type="GO" id="GO:0019164">
    <property type="term" value="F:pyruvate synthase activity"/>
    <property type="evidence" value="ECO:0007669"/>
    <property type="project" value="UniProtKB-ARBA"/>
</dbReference>
<evidence type="ECO:0000256" key="2">
    <source>
        <dbReference type="ARBA" id="ARBA00007131"/>
    </source>
</evidence>
<evidence type="ECO:0000313" key="9">
    <source>
        <dbReference type="EMBL" id="AEM39328.1"/>
    </source>
</evidence>
<dbReference type="PANTHER" id="PTHR47514">
    <property type="entry name" value="TRANSKETOLASE N-TERMINAL SECTION-RELATED"/>
    <property type="match status" value="1"/>
</dbReference>
<dbReference type="Gene3D" id="3.40.50.970">
    <property type="match status" value="1"/>
</dbReference>
<dbReference type="Proteomes" id="UP000001037">
    <property type="component" value="Chromosome"/>
</dbReference>
<comment type="cofactor">
    <cofactor evidence="1">
        <name>thiamine diphosphate</name>
        <dbReference type="ChEBI" id="CHEBI:58937"/>
    </cofactor>
</comment>
<evidence type="ECO:0000256" key="3">
    <source>
        <dbReference type="ARBA" id="ARBA00011631"/>
    </source>
</evidence>
<dbReference type="KEGG" id="pfm:Pyrfu_1470"/>
<dbReference type="FunCoup" id="G0EHA4">
    <property type="interactions" value="96"/>
</dbReference>
<dbReference type="EMBL" id="CP002838">
    <property type="protein sequence ID" value="AEM39328.1"/>
    <property type="molecule type" value="Genomic_DNA"/>
</dbReference>
<dbReference type="Pfam" id="PF00456">
    <property type="entry name" value="Transketolase_N"/>
    <property type="match status" value="1"/>
</dbReference>
<keyword evidence="5" id="KW-0786">Thiamine pyrophosphate</keyword>
<dbReference type="EC" id="1.2.7.11" evidence="4"/>
<evidence type="ECO:0000256" key="7">
    <source>
        <dbReference type="SAM" id="MobiDB-lite"/>
    </source>
</evidence>
<dbReference type="InterPro" id="IPR005474">
    <property type="entry name" value="Transketolase_N"/>
</dbReference>
<gene>
    <name evidence="9" type="ordered locus">Pyrfu_1470</name>
</gene>
<accession>G0EHA4</accession>
<keyword evidence="10" id="KW-1185">Reference proteome</keyword>
<dbReference type="InterPro" id="IPR029061">
    <property type="entry name" value="THDP-binding"/>
</dbReference>
<name>G0EHA4_PYRF1</name>
<dbReference type="STRING" id="694429.Pyrfu_1470"/>